<keyword evidence="2 6" id="KW-0238">DNA-binding</keyword>
<keyword evidence="1 3" id="KW-0597">Phosphoprotein</keyword>
<dbReference type="AlphaFoldDB" id="A0A2W5LWI0"/>
<sequence length="217" mass="23507">MSALRIAIADDHAVVRTGYRRLLELEDGIEVVAEFGDGDSACEWLTAHPADILILDLSMPGRAGMETLQRLRARAPHLQVLVFTMHESPALAAQAMRLGARGYLTKNSPPEALVGAVRDIAAGERSLSESLEEEIRHKSRRVPLAHLALSARELDIFLLLARGLSVEEIAAQGRMSFKTAANYQTSIRKKTGLGSSLDMHRYAIAHGLLPDGPGAAL</sequence>
<dbReference type="PANTHER" id="PTHR43214:SF43">
    <property type="entry name" value="TWO-COMPONENT RESPONSE REGULATOR"/>
    <property type="match status" value="1"/>
</dbReference>
<gene>
    <name evidence="6" type="ORF">DI564_14290</name>
</gene>
<dbReference type="InterPro" id="IPR016032">
    <property type="entry name" value="Sig_transdc_resp-reg_C-effctor"/>
</dbReference>
<organism evidence="6 7">
    <name type="scientific">Rhodanobacter denitrificans</name>
    <dbReference type="NCBI Taxonomy" id="666685"/>
    <lineage>
        <taxon>Bacteria</taxon>
        <taxon>Pseudomonadati</taxon>
        <taxon>Pseudomonadota</taxon>
        <taxon>Gammaproteobacteria</taxon>
        <taxon>Lysobacterales</taxon>
        <taxon>Rhodanobacteraceae</taxon>
        <taxon>Rhodanobacter</taxon>
    </lineage>
</organism>
<accession>A0A2W5LWI0</accession>
<dbReference type="InterPro" id="IPR000792">
    <property type="entry name" value="Tscrpt_reg_LuxR_C"/>
</dbReference>
<dbReference type="InterPro" id="IPR058245">
    <property type="entry name" value="NreC/VraR/RcsB-like_REC"/>
</dbReference>
<dbReference type="InterPro" id="IPR039420">
    <property type="entry name" value="WalR-like"/>
</dbReference>
<dbReference type="CDD" id="cd17535">
    <property type="entry name" value="REC_NarL-like"/>
    <property type="match status" value="1"/>
</dbReference>
<dbReference type="PANTHER" id="PTHR43214">
    <property type="entry name" value="TWO-COMPONENT RESPONSE REGULATOR"/>
    <property type="match status" value="1"/>
</dbReference>
<evidence type="ECO:0000256" key="1">
    <source>
        <dbReference type="ARBA" id="ARBA00022553"/>
    </source>
</evidence>
<comment type="caution">
    <text evidence="6">The sequence shown here is derived from an EMBL/GenBank/DDBJ whole genome shotgun (WGS) entry which is preliminary data.</text>
</comment>
<dbReference type="GO" id="GO:0000160">
    <property type="term" value="P:phosphorelay signal transduction system"/>
    <property type="evidence" value="ECO:0007669"/>
    <property type="project" value="InterPro"/>
</dbReference>
<evidence type="ECO:0000313" key="7">
    <source>
        <dbReference type="Proteomes" id="UP000249046"/>
    </source>
</evidence>
<dbReference type="InterPro" id="IPR011006">
    <property type="entry name" value="CheY-like_superfamily"/>
</dbReference>
<dbReference type="SUPFAM" id="SSF52172">
    <property type="entry name" value="CheY-like"/>
    <property type="match status" value="1"/>
</dbReference>
<dbReference type="Pfam" id="PF00072">
    <property type="entry name" value="Response_reg"/>
    <property type="match status" value="1"/>
</dbReference>
<feature type="domain" description="Response regulatory" evidence="5">
    <location>
        <begin position="5"/>
        <end position="121"/>
    </location>
</feature>
<dbReference type="GO" id="GO:0003677">
    <property type="term" value="F:DNA binding"/>
    <property type="evidence" value="ECO:0007669"/>
    <property type="project" value="UniProtKB-KW"/>
</dbReference>
<dbReference type="SMART" id="SM00448">
    <property type="entry name" value="REC"/>
    <property type="match status" value="1"/>
</dbReference>
<dbReference type="Gene3D" id="3.40.50.2300">
    <property type="match status" value="1"/>
</dbReference>
<dbReference type="SMART" id="SM00421">
    <property type="entry name" value="HTH_LUXR"/>
    <property type="match status" value="1"/>
</dbReference>
<dbReference type="Proteomes" id="UP000249046">
    <property type="component" value="Unassembled WGS sequence"/>
</dbReference>
<feature type="modified residue" description="4-aspartylphosphate" evidence="3">
    <location>
        <position position="56"/>
    </location>
</feature>
<evidence type="ECO:0000259" key="4">
    <source>
        <dbReference type="PROSITE" id="PS50043"/>
    </source>
</evidence>
<dbReference type="InterPro" id="IPR001789">
    <property type="entry name" value="Sig_transdc_resp-reg_receiver"/>
</dbReference>
<evidence type="ECO:0000313" key="6">
    <source>
        <dbReference type="EMBL" id="PZQ11677.1"/>
    </source>
</evidence>
<dbReference type="PROSITE" id="PS50110">
    <property type="entry name" value="RESPONSE_REGULATORY"/>
    <property type="match status" value="1"/>
</dbReference>
<evidence type="ECO:0000259" key="5">
    <source>
        <dbReference type="PROSITE" id="PS50110"/>
    </source>
</evidence>
<evidence type="ECO:0000256" key="3">
    <source>
        <dbReference type="PROSITE-ProRule" id="PRU00169"/>
    </source>
</evidence>
<dbReference type="Pfam" id="PF00196">
    <property type="entry name" value="GerE"/>
    <property type="match status" value="1"/>
</dbReference>
<dbReference type="GO" id="GO:0006355">
    <property type="term" value="P:regulation of DNA-templated transcription"/>
    <property type="evidence" value="ECO:0007669"/>
    <property type="project" value="InterPro"/>
</dbReference>
<dbReference type="EMBL" id="QFPO01000015">
    <property type="protein sequence ID" value="PZQ11677.1"/>
    <property type="molecule type" value="Genomic_DNA"/>
</dbReference>
<dbReference type="PRINTS" id="PR00038">
    <property type="entry name" value="HTHLUXR"/>
</dbReference>
<protein>
    <submittedName>
        <fullName evidence="6">DNA-binding response regulator</fullName>
    </submittedName>
</protein>
<reference evidence="6 7" key="1">
    <citation type="submission" date="2017-08" db="EMBL/GenBank/DDBJ databases">
        <title>Infants hospitalized years apart are colonized by the same room-sourced microbial strains.</title>
        <authorList>
            <person name="Brooks B."/>
            <person name="Olm M.R."/>
            <person name="Firek B.A."/>
            <person name="Baker R."/>
            <person name="Thomas B.C."/>
            <person name="Morowitz M.J."/>
            <person name="Banfield J.F."/>
        </authorList>
    </citation>
    <scope>NUCLEOTIDE SEQUENCE [LARGE SCALE GENOMIC DNA]</scope>
    <source>
        <strain evidence="6">S2_005_003_R2_42</strain>
    </source>
</reference>
<name>A0A2W5LWI0_9GAMM</name>
<dbReference type="PROSITE" id="PS50043">
    <property type="entry name" value="HTH_LUXR_2"/>
    <property type="match status" value="1"/>
</dbReference>
<feature type="domain" description="HTH luxR-type" evidence="4">
    <location>
        <begin position="142"/>
        <end position="207"/>
    </location>
</feature>
<proteinExistence type="predicted"/>
<evidence type="ECO:0000256" key="2">
    <source>
        <dbReference type="ARBA" id="ARBA00023125"/>
    </source>
</evidence>
<dbReference type="SUPFAM" id="SSF46894">
    <property type="entry name" value="C-terminal effector domain of the bipartite response regulators"/>
    <property type="match status" value="1"/>
</dbReference>